<dbReference type="Proteomes" id="UP000051450">
    <property type="component" value="Unassembled WGS sequence"/>
</dbReference>
<dbReference type="PANTHER" id="PTHR34297:SF1">
    <property type="entry name" value="ASP23_GLS24 FAMILY ENVELOPE STRESS RESPONSE PROTEIN"/>
    <property type="match status" value="1"/>
</dbReference>
<dbReference type="AlphaFoldDB" id="A0A0R1HRZ9"/>
<keyword evidence="3" id="KW-1185">Reference proteome</keyword>
<dbReference type="InterPro" id="IPR005531">
    <property type="entry name" value="Asp23"/>
</dbReference>
<dbReference type="PANTHER" id="PTHR34297">
    <property type="entry name" value="HYPOTHETICAL CYTOSOLIC PROTEIN-RELATED"/>
    <property type="match status" value="1"/>
</dbReference>
<comment type="caution">
    <text evidence="2">The sequence shown here is derived from an EMBL/GenBank/DDBJ whole genome shotgun (WGS) entry which is preliminary data.</text>
</comment>
<proteinExistence type="inferred from homology"/>
<reference evidence="2 3" key="1">
    <citation type="journal article" date="2015" name="Genome Announc.">
        <title>Expanding the biotechnology potential of lactobacilli through comparative genomics of 213 strains and associated genera.</title>
        <authorList>
            <person name="Sun Z."/>
            <person name="Harris H.M."/>
            <person name="McCann A."/>
            <person name="Guo C."/>
            <person name="Argimon S."/>
            <person name="Zhang W."/>
            <person name="Yang X."/>
            <person name="Jeffery I.B."/>
            <person name="Cooney J.C."/>
            <person name="Kagawa T.F."/>
            <person name="Liu W."/>
            <person name="Song Y."/>
            <person name="Salvetti E."/>
            <person name="Wrobel A."/>
            <person name="Rasinkangas P."/>
            <person name="Parkhill J."/>
            <person name="Rea M.C."/>
            <person name="O'Sullivan O."/>
            <person name="Ritari J."/>
            <person name="Douillard F.P."/>
            <person name="Paul Ross R."/>
            <person name="Yang R."/>
            <person name="Briner A.E."/>
            <person name="Felis G.E."/>
            <person name="de Vos W.M."/>
            <person name="Barrangou R."/>
            <person name="Klaenhammer T.R."/>
            <person name="Caufield P.W."/>
            <person name="Cui Y."/>
            <person name="Zhang H."/>
            <person name="O'Toole P.W."/>
        </authorList>
    </citation>
    <scope>NUCLEOTIDE SEQUENCE [LARGE SCALE GENOMIC DNA]</scope>
    <source>
        <strain evidence="2 3">DSM 15638</strain>
    </source>
</reference>
<sequence length="143" mass="15791">MAEETNIVLKSTEPSLGDIKIAPEVIEIIVGIAANQIDGVYSMRGTIAKNLTELFGRKKSLGKGVKLDLANDQLNIDVFVYLDYGVSVPKVALMMQEKIKQQLLFMTGLEIIEVNVHVEGVIPEKEVDKLNTDDLFSEKDGEN</sequence>
<name>A0A0R1HRZ9_9LACO</name>
<dbReference type="EMBL" id="AZDI01000001">
    <property type="protein sequence ID" value="KRK46484.1"/>
    <property type="molecule type" value="Genomic_DNA"/>
</dbReference>
<dbReference type="STRING" id="1423719.FC66_GL000107"/>
<dbReference type="RefSeq" id="WP_057973429.1">
    <property type="nucleotide sequence ID" value="NZ_AZDI01000001.1"/>
</dbReference>
<organism evidence="2 3">
    <name type="scientific">Dellaglioa algida DSM 15638</name>
    <dbReference type="NCBI Taxonomy" id="1423719"/>
    <lineage>
        <taxon>Bacteria</taxon>
        <taxon>Bacillati</taxon>
        <taxon>Bacillota</taxon>
        <taxon>Bacilli</taxon>
        <taxon>Lactobacillales</taxon>
        <taxon>Lactobacillaceae</taxon>
        <taxon>Dellaglioa</taxon>
    </lineage>
</organism>
<comment type="similarity">
    <text evidence="1">Belongs to the asp23 family.</text>
</comment>
<evidence type="ECO:0000313" key="2">
    <source>
        <dbReference type="EMBL" id="KRK46484.1"/>
    </source>
</evidence>
<evidence type="ECO:0008006" key="4">
    <source>
        <dbReference type="Google" id="ProtNLM"/>
    </source>
</evidence>
<gene>
    <name evidence="2" type="ORF">FC66_GL000107</name>
</gene>
<evidence type="ECO:0000313" key="3">
    <source>
        <dbReference type="Proteomes" id="UP000051450"/>
    </source>
</evidence>
<protein>
    <recommendedName>
        <fullName evidence="4">Alkaline shock protein</fullName>
    </recommendedName>
</protein>
<dbReference type="PATRIC" id="fig|1423719.4.peg.109"/>
<accession>A0A0R1HRZ9</accession>
<evidence type="ECO:0000256" key="1">
    <source>
        <dbReference type="ARBA" id="ARBA00005721"/>
    </source>
</evidence>
<dbReference type="Pfam" id="PF03780">
    <property type="entry name" value="Asp23"/>
    <property type="match status" value="1"/>
</dbReference>
<dbReference type="OrthoDB" id="9793465at2"/>